<feature type="compositionally biased region" description="Basic and acidic residues" evidence="6">
    <location>
        <begin position="944"/>
        <end position="962"/>
    </location>
</feature>
<dbReference type="PANTHER" id="PTHR45527">
    <property type="entry name" value="NONRIBOSOMAL PEPTIDE SYNTHETASE"/>
    <property type="match status" value="1"/>
</dbReference>
<dbReference type="FunFam" id="3.40.50.12780:FF:000012">
    <property type="entry name" value="Non-ribosomal peptide synthetase"/>
    <property type="match status" value="1"/>
</dbReference>
<dbReference type="GO" id="GO:0031177">
    <property type="term" value="F:phosphopantetheine binding"/>
    <property type="evidence" value="ECO:0007669"/>
    <property type="project" value="InterPro"/>
</dbReference>
<dbReference type="InterPro" id="IPR020845">
    <property type="entry name" value="AMP-binding_CS"/>
</dbReference>
<evidence type="ECO:0000256" key="6">
    <source>
        <dbReference type="SAM" id="MobiDB-lite"/>
    </source>
</evidence>
<dbReference type="PROSITE" id="PS50075">
    <property type="entry name" value="CARRIER"/>
    <property type="match status" value="1"/>
</dbReference>
<dbReference type="GO" id="GO:0008610">
    <property type="term" value="P:lipid biosynthetic process"/>
    <property type="evidence" value="ECO:0007669"/>
    <property type="project" value="UniProtKB-ARBA"/>
</dbReference>
<dbReference type="Pfam" id="PF13193">
    <property type="entry name" value="AMP-binding_C"/>
    <property type="match status" value="1"/>
</dbReference>
<dbReference type="CDD" id="cd12117">
    <property type="entry name" value="A_NRPS_Srf_like"/>
    <property type="match status" value="1"/>
</dbReference>
<comment type="similarity">
    <text evidence="2">Belongs to the ATP-dependent AMP-binding enzyme family.</text>
</comment>
<name>A0A7W2AR96_9BACL</name>
<organism evidence="8 9">
    <name type="scientific">Thermoactinomyces mirandus</name>
    <dbReference type="NCBI Taxonomy" id="2756294"/>
    <lineage>
        <taxon>Bacteria</taxon>
        <taxon>Bacillati</taxon>
        <taxon>Bacillota</taxon>
        <taxon>Bacilli</taxon>
        <taxon>Bacillales</taxon>
        <taxon>Thermoactinomycetaceae</taxon>
        <taxon>Thermoactinomyces</taxon>
    </lineage>
</organism>
<evidence type="ECO:0000256" key="1">
    <source>
        <dbReference type="ARBA" id="ARBA00001957"/>
    </source>
</evidence>
<feature type="non-terminal residue" evidence="8">
    <location>
        <position position="1493"/>
    </location>
</feature>
<dbReference type="GO" id="GO:0044550">
    <property type="term" value="P:secondary metabolite biosynthetic process"/>
    <property type="evidence" value="ECO:0007669"/>
    <property type="project" value="UniProtKB-ARBA"/>
</dbReference>
<dbReference type="RefSeq" id="WP_181739302.1">
    <property type="nucleotide sequence ID" value="NZ_JACEOL010000024.1"/>
</dbReference>
<dbReference type="InterPro" id="IPR036736">
    <property type="entry name" value="ACP-like_sf"/>
</dbReference>
<dbReference type="Gene3D" id="1.10.1200.10">
    <property type="entry name" value="ACP-like"/>
    <property type="match status" value="1"/>
</dbReference>
<dbReference type="SUPFAM" id="SSF56801">
    <property type="entry name" value="Acetyl-CoA synthetase-like"/>
    <property type="match status" value="1"/>
</dbReference>
<dbReference type="InterPro" id="IPR020806">
    <property type="entry name" value="PKS_PP-bd"/>
</dbReference>
<dbReference type="InterPro" id="IPR045851">
    <property type="entry name" value="AMP-bd_C_sf"/>
</dbReference>
<dbReference type="Gene3D" id="3.30.559.10">
    <property type="entry name" value="Chloramphenicol acetyltransferase-like domain"/>
    <property type="match status" value="2"/>
</dbReference>
<dbReference type="FunFam" id="1.10.1200.10:FF:000005">
    <property type="entry name" value="Nonribosomal peptide synthetase 1"/>
    <property type="match status" value="1"/>
</dbReference>
<dbReference type="SUPFAM" id="SSF47336">
    <property type="entry name" value="ACP-like"/>
    <property type="match status" value="1"/>
</dbReference>
<keyword evidence="9" id="KW-1185">Reference proteome</keyword>
<dbReference type="Gene3D" id="2.30.38.10">
    <property type="entry name" value="Luciferase, Domain 3"/>
    <property type="match status" value="1"/>
</dbReference>
<dbReference type="SUPFAM" id="SSF52777">
    <property type="entry name" value="CoA-dependent acyltransferases"/>
    <property type="match status" value="4"/>
</dbReference>
<evidence type="ECO:0000313" key="8">
    <source>
        <dbReference type="EMBL" id="MBA4602107.1"/>
    </source>
</evidence>
<comment type="cofactor">
    <cofactor evidence="1">
        <name>pantetheine 4'-phosphate</name>
        <dbReference type="ChEBI" id="CHEBI:47942"/>
    </cofactor>
</comment>
<gene>
    <name evidence="8" type="ORF">H2C83_07200</name>
</gene>
<proteinExistence type="inferred from homology"/>
<dbReference type="CDD" id="cd19543">
    <property type="entry name" value="DCL_NRPS"/>
    <property type="match status" value="1"/>
</dbReference>
<dbReference type="InterPro" id="IPR000873">
    <property type="entry name" value="AMP-dep_synth/lig_dom"/>
</dbReference>
<keyword evidence="5" id="KW-0436">Ligase</keyword>
<reference evidence="8 9" key="1">
    <citation type="submission" date="2020-07" db="EMBL/GenBank/DDBJ databases">
        <title>Thermoactinomyces phylogeny.</title>
        <authorList>
            <person name="Dunlap C."/>
        </authorList>
    </citation>
    <scope>NUCLEOTIDE SEQUENCE [LARGE SCALE GENOMIC DNA]</scope>
    <source>
        <strain evidence="8 9">AMNI-1</strain>
    </source>
</reference>
<dbReference type="FunFam" id="2.30.38.10:FF:000001">
    <property type="entry name" value="Non-ribosomal peptide synthetase PvdI"/>
    <property type="match status" value="1"/>
</dbReference>
<dbReference type="InterPro" id="IPR009081">
    <property type="entry name" value="PP-bd_ACP"/>
</dbReference>
<dbReference type="Gene3D" id="3.40.50.980">
    <property type="match status" value="2"/>
</dbReference>
<dbReference type="InterPro" id="IPR001242">
    <property type="entry name" value="Condensation_dom"/>
</dbReference>
<dbReference type="FunFam" id="3.30.559.30:FF:000001">
    <property type="entry name" value="Non-ribosomal peptide synthetase"/>
    <property type="match status" value="1"/>
</dbReference>
<evidence type="ECO:0000259" key="7">
    <source>
        <dbReference type="PROSITE" id="PS50075"/>
    </source>
</evidence>
<dbReference type="CDD" id="cd19531">
    <property type="entry name" value="LCL_NRPS-like"/>
    <property type="match status" value="1"/>
</dbReference>
<keyword evidence="3" id="KW-0596">Phosphopantetheine</keyword>
<dbReference type="SMART" id="SM00823">
    <property type="entry name" value="PKS_PP"/>
    <property type="match status" value="1"/>
</dbReference>
<dbReference type="InterPro" id="IPR023213">
    <property type="entry name" value="CAT-like_dom_sf"/>
</dbReference>
<dbReference type="InterPro" id="IPR025110">
    <property type="entry name" value="AMP-bd_C"/>
</dbReference>
<keyword evidence="4" id="KW-0597">Phosphoprotein</keyword>
<accession>A0A7W2AR96</accession>
<dbReference type="EMBL" id="JACEOL010000024">
    <property type="protein sequence ID" value="MBA4602107.1"/>
    <property type="molecule type" value="Genomic_DNA"/>
</dbReference>
<feature type="region of interest" description="Disordered" evidence="6">
    <location>
        <begin position="943"/>
        <end position="962"/>
    </location>
</feature>
<dbReference type="PROSITE" id="PS00455">
    <property type="entry name" value="AMP_BINDING"/>
    <property type="match status" value="1"/>
</dbReference>
<dbReference type="Gene3D" id="3.30.300.30">
    <property type="match status" value="1"/>
</dbReference>
<comment type="caution">
    <text evidence="8">The sequence shown here is derived from an EMBL/GenBank/DDBJ whole genome shotgun (WGS) entry which is preliminary data.</text>
</comment>
<evidence type="ECO:0000256" key="2">
    <source>
        <dbReference type="ARBA" id="ARBA00006432"/>
    </source>
</evidence>
<evidence type="ECO:0000256" key="5">
    <source>
        <dbReference type="ARBA" id="ARBA00022598"/>
    </source>
</evidence>
<evidence type="ECO:0000313" key="9">
    <source>
        <dbReference type="Proteomes" id="UP000538292"/>
    </source>
</evidence>
<dbReference type="Pfam" id="PF00668">
    <property type="entry name" value="Condensation"/>
    <property type="match status" value="2"/>
</dbReference>
<evidence type="ECO:0000256" key="3">
    <source>
        <dbReference type="ARBA" id="ARBA00022450"/>
    </source>
</evidence>
<feature type="domain" description="Carrier" evidence="7">
    <location>
        <begin position="965"/>
        <end position="1040"/>
    </location>
</feature>
<dbReference type="GO" id="GO:0043041">
    <property type="term" value="P:amino acid activation for nonribosomal peptide biosynthetic process"/>
    <property type="evidence" value="ECO:0007669"/>
    <property type="project" value="TreeGrafter"/>
</dbReference>
<dbReference type="Pfam" id="PF00501">
    <property type="entry name" value="AMP-binding"/>
    <property type="match status" value="1"/>
</dbReference>
<dbReference type="Pfam" id="PF00550">
    <property type="entry name" value="PP-binding"/>
    <property type="match status" value="1"/>
</dbReference>
<protein>
    <submittedName>
        <fullName evidence="8">Amino acid adenylation domain-containing protein</fullName>
    </submittedName>
</protein>
<dbReference type="PANTHER" id="PTHR45527:SF1">
    <property type="entry name" value="FATTY ACID SYNTHASE"/>
    <property type="match status" value="1"/>
</dbReference>
<dbReference type="FunFam" id="3.40.50.980:FF:000002">
    <property type="entry name" value="Enterobactin synthetase component F"/>
    <property type="match status" value="1"/>
</dbReference>
<dbReference type="FunFam" id="3.30.300.30:FF:000010">
    <property type="entry name" value="Enterobactin synthetase component F"/>
    <property type="match status" value="1"/>
</dbReference>
<dbReference type="NCBIfam" id="TIGR01733">
    <property type="entry name" value="AA-adenyl-dom"/>
    <property type="match status" value="1"/>
</dbReference>
<dbReference type="GO" id="GO:0005829">
    <property type="term" value="C:cytosol"/>
    <property type="evidence" value="ECO:0007669"/>
    <property type="project" value="TreeGrafter"/>
</dbReference>
<dbReference type="Gene3D" id="3.30.559.30">
    <property type="entry name" value="Nonribosomal peptide synthetase, condensation domain"/>
    <property type="match status" value="2"/>
</dbReference>
<dbReference type="InterPro" id="IPR010071">
    <property type="entry name" value="AA_adenyl_dom"/>
</dbReference>
<dbReference type="GO" id="GO:0016874">
    <property type="term" value="F:ligase activity"/>
    <property type="evidence" value="ECO:0007669"/>
    <property type="project" value="UniProtKB-KW"/>
</dbReference>
<evidence type="ECO:0000256" key="4">
    <source>
        <dbReference type="ARBA" id="ARBA00022553"/>
    </source>
</evidence>
<sequence length="1493" mass="172164">MGIKQQDILSLSPMQEAMLFHSLFDKGNSYFKQLVLKIEGDFSPQLFEKSLNMLIDRYEIFRTVFLYKKVQKPRQVILKERKTKIRYEDFSHLTDEEKEKKIRAWIRQDQTEPFDLLKDVLLRVTVLKTETRRYQVIFSTHHILMDGWCMGIVFEDLFEIYGKLKHNEPVPAGKVTQYREFIRWLEQQNQSEAMEYWKQYLSGYEEPVKVPGMQPVADGEYQLGELTLSLDEELTRELNKMARRHHLTLNNVFQTIWGVLLQRYNNTEDVVFGSVVSGRNKLIRDIEKMVGLFINTIPVRVRGSGEERFIDLAKRVQRSALASEPYDYVSLADTQEYTQAGNQLFDHIVVFENYAFDPGVFDKYSYQVGFTVTDARSTFDKTNYDFNVIVLPNEKLTILFQYNELACSKAYVEKLFGHFRHIAEQVIQQPEKLLKEIELVTETEKEQLLIGFNQTDADYPREKTIQEIFEEQVEKYPQQIAIKIGEEALTYKDLNEQANQLARVLRKNGVRRGQIVGLVTKRSLEMMIGMLAIVKAGGAYMPIDPEYPPDRKEFMLQDSAASVLLLQPGLNVPSSYQSEIIHLLPEIWTNEDRSNLSGVNQADDLLYVIYTSGSTGKPKGNLTSHRNVIRTVINNGYIEIHENDRLLQLSNYCFDGSTFDIYNALLNGATLVLVPNEIGIDFTRLSQLIREEKITVAFMTTSLFNTIVDLDLDCLGNLRKILFGGEKASVKHVQKAVRELGEHRLINGYGPTETTVFATTCSIDNSVLATGRVPIGKPLNNTRLYVLNGWGQLQPVGVPGELCISGDGVAKGYLNRPDLTRERFVEDPFNPGNHMYKTGDLVRWLPDGNIEYIERMDDQVKIRGNRIEIGEVELRLLSHPKVLHAVVVADKDENGHSYLGAYVVPEQDVSHLELRDYMSETLPDYMVPDYFVKMDQLPLTPNGKVDRKALPKPSEARKSEREFVAPANPVEEKLVEIWQGVLGVDQISIHDDFFESGGHSLKAMVLSSQVNKQFNVDLPLREIFSRPTVQKQAAYIQMCHQKEYAEIPPAPAMEFYPVSSAQKRLYMVGQLEGMGTGYNMPYVFRVHGSLPVKRLENALQSLIVRHESLRTSFHLIEGELKQKIHPDATITIEHYQAEDESHGKQVIRQFIRPFDLEQAPLMRVGLLHRIDSEERFLLMDFHHIVADGVSIRILFQDLISLMKGEKLSPLALQYKDYAVWQQNVQQKEEWARHEKYWLNELSGELPVLDLPTDYPRPSVQQFEGDHLTFEFDSVLSEKLKRFCDKQKATLYMVLMAAYNWLLAKYSGQKDLIVGSPIAGRPHADLQSIVGMFANTLAVRSKLDPDLTFARFVGQVKEHILRMAEHQDYPFEELVEKLDIKRDLSRNPLFDTMFSMQNNDQSSFNFPGFSIELAEEWEWKKAKFDMSWMMVEDEKINGIVEYATHLYKTETIRKMIRDYIYLVNQVVENPDLRLGEMELVTPEEKQKLLQTFKG</sequence>
<dbReference type="FunFam" id="3.40.50.980:FF:000001">
    <property type="entry name" value="Non-ribosomal peptide synthetase"/>
    <property type="match status" value="1"/>
</dbReference>
<dbReference type="Proteomes" id="UP000538292">
    <property type="component" value="Unassembled WGS sequence"/>
</dbReference>